<sequence length="685" mass="74854">MPSEGLKQMPTRFTYESESLGNPVMGVQVHNVGDVQQALYMLRSTHLVQVTAEIGLAETKFSDRGNDKIVPDATDDSLRGRDDTLWQEPDTSALARVPALMPFEVATTDTSSLATCGLCSSFSVIEAGIKVVRGMVSISEQAPDTVDVKSMVCPECRKPPVMLGLAEATRNRLANEERWRRSRSQCSLSHLTPKMDVYHTHASGQRARSSNPHRPLCYTRLYDWHKYVGSKTAWPYGQVSVQADFIPTVVRFFAGCIGSTRHGPQGLRAIAGIAGAFTAFDSVVSEDEKDYEVEDRAVDEYLAALSDAQLPNREANVALCMAWLCRSVLGDLEHTASVDSGKAINFTRAEALALRSSDLIAELSWAMSTGWTKERLLQARDELLTVTWPLFEVLGLQVLHNDIVGYTADMAVSNKANVIHLMEGGGVSAGPLAELQDAHWRIAWLAESLGGTTGVAGEALRLANGNAGFSWIAQRYGLLSNAHAMQAADQWQVASWWRWVAGEVDTNTSSQQRALANWAQSCAWRVAPQQTDGDIREQVLAKLNELAGRVHAVEDVASLSAGTMANALLGDVWLGCLSRSTEMEQQKLDATIDLLRTQLHAACEHYKCRCIGHSCCATVAADGAILYATMDEALGYVAALPPQQRLRHSDYLLGSVCVIMEAAHDSPVRAALWLYDPNRCTMKLS</sequence>
<dbReference type="Proteomes" id="UP000054544">
    <property type="component" value="Unassembled WGS sequence"/>
</dbReference>
<accession>A0A0D9NLH6</accession>
<dbReference type="AlphaFoldDB" id="A0A0D9NLH6"/>
<proteinExistence type="predicted"/>
<evidence type="ECO:0000313" key="2">
    <source>
        <dbReference type="Proteomes" id="UP000054544"/>
    </source>
</evidence>
<name>A0A0D9NLH6_METAN</name>
<evidence type="ECO:0000313" key="1">
    <source>
        <dbReference type="EMBL" id="KJK73475.1"/>
    </source>
</evidence>
<dbReference type="EMBL" id="KE384826">
    <property type="protein sequence ID" value="KJK73475.1"/>
    <property type="molecule type" value="Genomic_DNA"/>
</dbReference>
<reference evidence="2" key="1">
    <citation type="journal article" date="2014" name="BMC Genomics">
        <title>The genome sequence of the biocontrol fungus Metarhizium anisopliae and comparative genomics of Metarhizium species.</title>
        <authorList>
            <person name="Pattemore J.A."/>
            <person name="Hane J.K."/>
            <person name="Williams A.H."/>
            <person name="Wilson B.A."/>
            <person name="Stodart B.J."/>
            <person name="Ash G.J."/>
        </authorList>
    </citation>
    <scope>NUCLEOTIDE SEQUENCE [LARGE SCALE GENOMIC DNA]</scope>
    <source>
        <strain evidence="2">BRIP 53293</strain>
    </source>
</reference>
<keyword evidence="2" id="KW-1185">Reference proteome</keyword>
<protein>
    <submittedName>
        <fullName evidence="1">Uncharacterized protein</fullName>
    </submittedName>
</protein>
<organism evidence="1 2">
    <name type="scientific">Metarhizium anisopliae BRIP 53293</name>
    <dbReference type="NCBI Taxonomy" id="1291518"/>
    <lineage>
        <taxon>Eukaryota</taxon>
        <taxon>Fungi</taxon>
        <taxon>Dikarya</taxon>
        <taxon>Ascomycota</taxon>
        <taxon>Pezizomycotina</taxon>
        <taxon>Sordariomycetes</taxon>
        <taxon>Hypocreomycetidae</taxon>
        <taxon>Hypocreales</taxon>
        <taxon>Clavicipitaceae</taxon>
        <taxon>Metarhizium</taxon>
    </lineage>
</organism>
<gene>
    <name evidence="1" type="ORF">H634G_11288</name>
</gene>